<feature type="region of interest" description="Disordered" evidence="4">
    <location>
        <begin position="1965"/>
        <end position="1989"/>
    </location>
</feature>
<dbReference type="PANTHER" id="PTHR23316">
    <property type="entry name" value="IMPORTIN ALPHA"/>
    <property type="match status" value="1"/>
</dbReference>
<name>A0A8J8P751_HALGN</name>
<comment type="caution">
    <text evidence="5">The sequence shown here is derived from an EMBL/GenBank/DDBJ whole genome shotgun (WGS) entry which is preliminary data.</text>
</comment>
<dbReference type="EMBL" id="RRYP01000047">
    <property type="protein sequence ID" value="TNV88183.1"/>
    <property type="molecule type" value="Genomic_DNA"/>
</dbReference>
<dbReference type="SMART" id="SM00185">
    <property type="entry name" value="ARM"/>
    <property type="match status" value="6"/>
</dbReference>
<keyword evidence="2" id="KW-0813">Transport</keyword>
<reference evidence="5" key="1">
    <citation type="submission" date="2019-06" db="EMBL/GenBank/DDBJ databases">
        <authorList>
            <person name="Zheng W."/>
        </authorList>
    </citation>
    <scope>NUCLEOTIDE SEQUENCE</scope>
    <source>
        <strain evidence="5">QDHG01</strain>
    </source>
</reference>
<keyword evidence="6" id="KW-1185">Reference proteome</keyword>
<evidence type="ECO:0000256" key="4">
    <source>
        <dbReference type="SAM" id="MobiDB-lite"/>
    </source>
</evidence>
<evidence type="ECO:0000256" key="1">
    <source>
        <dbReference type="ARBA" id="ARBA00010394"/>
    </source>
</evidence>
<dbReference type="Gene3D" id="1.25.10.10">
    <property type="entry name" value="Leucine-rich Repeat Variant"/>
    <property type="match status" value="4"/>
</dbReference>
<sequence length="3252" mass="374855">MDEDSISDLEMDTPPKLTFEEVKTIIFREPGVIKEKTDILKAMYYYCKDHKKHARIIKFLFWPMIISFVQEKGNNKISLFGLRLLNSLISNEATHEQILSMGQTSLLDEDHPIFQQTLKDANIIANDEALISRAGSYAGGPSPRGGEIKEPVNIDRDTYIEKQRESIKAAQNLIKIIVKKIIMTDSSLIMNEATKALKMFSKREDVIHMLWKDGLLLDILDRKFISEADPQSQENFLETLAQVCKNKPYRQELVQRDDLIEILVTQIKSMSPRVTLQALKILRLLSKDFQNLERLQDGSRLRLSNQLIYAFNWMFHRHQEETSKNVVQHPPVAIESSNSGESYDGQDGVSEMNLIFREISKTFHYILLHYDLLQKLMHQKEGEVNTSVTSPTIRFEGINNSRTMGASNSFVGTSLLQPQRDLTTENNLIITLVNLGRATTDYKTMLNSATSLAHMTEVLHCNETVASEQAIEFMMLMLKDTKSVKSHRQGCRYFANLSYYKDYIDTLIRHKITAYMLAAIESDSQSNDEDTIKYSVIALANLSSHPDFMNDTSKASKSEVSQLSKIDRGKIKPLIHLLDSAKEGNINIIQSACITLCNMAARHGLHQHFVEEPEVSTLKHCFTQCIKQKGKPGITNLLRFLIKLLCNLTKNTIIAPFLSKKGFLEILIDMLNQPIEREIFGNIATAISYMTALPECRELVIKAAVIPRIMGPLNQLQEVDQKLMMIAITTMIGNGKELQKEFMVNKGLDSLLHLIRKRDLMFRQLACRCLALLSENEEFLEEIITYDCLTLIIIQSIKGDKELVDLDTIKEMLKLFINLVMWKKLCGRSELIQICCYLCDIALMVDNEDINMMAVLCLSQLSENEESHICIFQTVNPSLLNKGDETPARRRKSAIRQNEQQSIFSRMNFLIENYKPIDHKGHLDAQSYLKSLLPTFGPLALSESNKSELMMNLICLTYVNLSRNPKNAVGLLDLGLFKKLKILVDKYLIHEQMIKETAEGASSSLLTQSRNAISNDLALETSIICYVNSIFNRLLNNPDQDVKSVAKELCLIEEGYLVFLNILQRPSNYQHLFLETLEGLKFLLTDTRFLGHFKTLPKYIEFSKNHEDELNVSYMQILALISFNPENHEAMEEASIISKLLRSGLFKIVLKTLKSELIHQNLVKQKKEQKKQEIQWLKVWHPDRKYFEYIRYKNFMAMTEEEKVQSEQMINQDEDYDMEFVSETKKVEHKRQLKSLINSQHKAKILGPKPFRNPATNTRQYERNYDLTLAILTFLANLSVEGYFMKEILGMGKGEMMKLATMKVSGSNLDDVDFWEKQERLEEQRAWIQLGDKIKSAGMHRVTKILNLMSCKNPSIVEQIASMLANMSSSGDKAFKHDYISDLCMKTMLKIINNPLHFKDDSTLLSVLITILNFSSSQSVYIIKGMQSMGFMRLLENIIQTQHIALSVKSVALLTISNMFSNNGTTDGDDELEESKYDILGSQISERDDEESHSFDDSDELVQKKKMQVKSPSRSTKRRSSLYMGESLPSISQATRDYGIELLKNWQLLEKTCGEPQEVIRHGIYSSVIMFYNLVYAKHYSKTHRHLKYNTTDAIDLQAIRSYVDLMTVQVVPYFGDDTLISRVVLDFIALLTQDSDTTKIVLKNETLIDYCFQKLMNPLVLYTKYQNPYSPRGGFFSQSKQLDQLFLIPEPRLIKLSSHALGCLASRIDENTCDPFRQKLKEMTNLDNVLSGIKDLSQQEDLDDQETRLNDILHPFLSFIETITAFELTKDYIDCNRIYDSVILLFNDKINLSNRSSLINIVFNLYFKITDYRQITKEFIKQLYRTYQDYRQSEDNIDSIFDDDQKDKIQAKIIALAVSASARKENHKALIQTGFYTQFKININTGHEKIVDANHDNEIYGLLNIALNHKYLHKMWMDLKKIYKAVFKNKDIIDFKTKVDLLVSCSKYLGNLLRKLNKQGQADKNRNAVLSQASESESINGDDSEEESNLPAKIANNHNLQTLITMPTVKVDNRQLEQSMKAFSYCLAKMIKLIDLNGEAQVVNYENLKYLLLAINEATMEVKSYLQILMRMKQCIKLIQNVLESEHYEFEEGPVKLEAQSLKVKENDIKNHNLKVLACEIIFNMREEPQFFYQENIQACIKLIIHFSIENIHAQHQSHRLFLVSSTLKLISYMVKELQNDQRVGEKILQTGAFDIVRLAICILDEEQQEASINIDGMICLANLMNIRDIALNPKVIQDNNESLFGAMIALYLSFTQEVELDECMISYIYACSQHPTQYSQQMKECVPMVLYLLERQVFSDAQDDEPHHVCENCRKRAFSILHTISECDINVCKQIDLTSYIEIFHRTLTNTISKKFSGQHIHELGLKILINLLIAKTEHFDDQPMMHELLVALQKQYQSFKMLAKQYCLRFIYLLVKQWTNERLEMNIEFLTPIFISFIVNCDSIVDMRIVHYLLDRISDSKKIMARIANDYAPQIMGALKQFLNKNLLKRSEESSVDGLIKFLKKLSKHHASHQALIANDIHDTVFRFMTQPFYIDIVQNLNRMIESNENETEIVRSLHSMHGAIKMVLNMVSGEEMGEYGDTEFGKNLEKQVLAVISPELEDLFFDEDNFDISSNETFNNHVGIETMGILIHCSQLFNIINHDKLMLWILSLTNLLKQTINASHGAAEDVERSSSINLADHLSHIEQENSTRVDTTSIRFVNTQATIVQQVQFIKKELYYLDFLINKNPIPLENLDSLEIFKSLMDAVKDLFAPENKLHQLLPQVLWIKLLKIFATLDNLHFYLDETIPVDRINETFRVLLFAQQKSKEPLGTYYFVRIFLELVRQTDNNLLYISSDKYKEILHFFMTNFKDHAMNKDQDLVMEILLVQIEFFGFISTFSFSHNDLAEHNIVKLLVTCLQHHEKPSIIMAISRALHQCAQFPVFSNQMICMESITTLLNAILLNDSMIHPDTLKYLKECLMRVINNSEIQAQYQMVLKGLEISDQLLKKSQMTLNQMTNYEGHDVTTSLVDGNPTQFDNRVHFLHIHIHTLLFLNPLNLSNPDTLKLIKALIQHPNSLEFNKLGLSAVHSIAQGMIEDDKMHDHIYFFINNQELLKTIFTKFVNLPNELFKLLHVKKLRILTIDTATSIMEVAEKLSKTHHPSFREIPTLQKLIYIDHGLLDIIIQICLGESTKTIAPEDLRLMSRALTYIPFTILERVTESHTFTIENFFKSIQTIVNYFGATQSEEDEETQYFALQTLLTFVQKAE</sequence>
<dbReference type="SUPFAM" id="SSF48371">
    <property type="entry name" value="ARM repeat"/>
    <property type="match status" value="3"/>
</dbReference>
<dbReference type="InterPro" id="IPR000225">
    <property type="entry name" value="Armadillo"/>
</dbReference>
<comment type="similarity">
    <text evidence="1">Belongs to the importin alpha family.</text>
</comment>
<evidence type="ECO:0000313" key="5">
    <source>
        <dbReference type="EMBL" id="TNV88183.1"/>
    </source>
</evidence>
<dbReference type="GO" id="GO:0015031">
    <property type="term" value="P:protein transport"/>
    <property type="evidence" value="ECO:0007669"/>
    <property type="project" value="UniProtKB-KW"/>
</dbReference>
<evidence type="ECO:0000256" key="3">
    <source>
        <dbReference type="ARBA" id="ARBA00022927"/>
    </source>
</evidence>
<protein>
    <submittedName>
        <fullName evidence="5">Uncharacterized protein</fullName>
    </submittedName>
</protein>
<organism evidence="5 6">
    <name type="scientific">Halteria grandinella</name>
    <dbReference type="NCBI Taxonomy" id="5974"/>
    <lineage>
        <taxon>Eukaryota</taxon>
        <taxon>Sar</taxon>
        <taxon>Alveolata</taxon>
        <taxon>Ciliophora</taxon>
        <taxon>Intramacronucleata</taxon>
        <taxon>Spirotrichea</taxon>
        <taxon>Stichotrichia</taxon>
        <taxon>Sporadotrichida</taxon>
        <taxon>Halteriidae</taxon>
        <taxon>Halteria</taxon>
    </lineage>
</organism>
<evidence type="ECO:0000256" key="2">
    <source>
        <dbReference type="ARBA" id="ARBA00022448"/>
    </source>
</evidence>
<dbReference type="OrthoDB" id="293959at2759"/>
<accession>A0A8J8P751</accession>
<keyword evidence="3" id="KW-0653">Protein transport</keyword>
<feature type="compositionally biased region" description="Polar residues" evidence="4">
    <location>
        <begin position="1968"/>
        <end position="1980"/>
    </location>
</feature>
<dbReference type="InterPro" id="IPR016024">
    <property type="entry name" value="ARM-type_fold"/>
</dbReference>
<dbReference type="InterPro" id="IPR011989">
    <property type="entry name" value="ARM-like"/>
</dbReference>
<evidence type="ECO:0000313" key="6">
    <source>
        <dbReference type="Proteomes" id="UP000785679"/>
    </source>
</evidence>
<gene>
    <name evidence="5" type="ORF">FGO68_gene1660</name>
</gene>
<dbReference type="Proteomes" id="UP000785679">
    <property type="component" value="Unassembled WGS sequence"/>
</dbReference>
<proteinExistence type="inferred from homology"/>